<dbReference type="FunFam" id="3.30.200.20:FF:000465">
    <property type="entry name" value="Cysteine-rich receptor-like protein kinase 6"/>
    <property type="match status" value="1"/>
</dbReference>
<evidence type="ECO:0000256" key="7">
    <source>
        <dbReference type="PROSITE-ProRule" id="PRU10141"/>
    </source>
</evidence>
<dbReference type="Gene3D" id="3.30.200.20">
    <property type="entry name" value="Phosphorylase Kinase, domain 1"/>
    <property type="match status" value="1"/>
</dbReference>
<dbReference type="AlphaFoldDB" id="A0ABC9B296"/>
<dbReference type="PROSITE" id="PS00108">
    <property type="entry name" value="PROTEIN_KINASE_ST"/>
    <property type="match status" value="1"/>
</dbReference>
<dbReference type="InterPro" id="IPR036404">
    <property type="entry name" value="Jacalin-like_lectin_dom_sf"/>
</dbReference>
<feature type="region of interest" description="Disordered" evidence="8">
    <location>
        <begin position="518"/>
        <end position="538"/>
    </location>
</feature>
<dbReference type="SMART" id="SM00220">
    <property type="entry name" value="S_TKc"/>
    <property type="match status" value="1"/>
</dbReference>
<dbReference type="FunFam" id="1.10.510.10:FF:000870">
    <property type="entry name" value="OSJNBa0016N04.16-like protein"/>
    <property type="match status" value="1"/>
</dbReference>
<proteinExistence type="inferred from homology"/>
<name>A0ABC9B296_9POAL</name>
<keyword evidence="4 7" id="KW-0547">Nucleotide-binding</keyword>
<dbReference type="SUPFAM" id="SSF51101">
    <property type="entry name" value="Mannose-binding lectins"/>
    <property type="match status" value="2"/>
</dbReference>
<dbReference type="Pfam" id="PF00069">
    <property type="entry name" value="Pkinase"/>
    <property type="match status" value="1"/>
</dbReference>
<dbReference type="PROSITE" id="PS51752">
    <property type="entry name" value="JACALIN_LECTIN"/>
    <property type="match status" value="2"/>
</dbReference>
<keyword evidence="5" id="KW-0418">Kinase</keyword>
<evidence type="ECO:0000256" key="4">
    <source>
        <dbReference type="ARBA" id="ARBA00022741"/>
    </source>
</evidence>
<dbReference type="EMBL" id="OZ075134">
    <property type="protein sequence ID" value="CAL4991705.1"/>
    <property type="molecule type" value="Genomic_DNA"/>
</dbReference>
<evidence type="ECO:0000313" key="12">
    <source>
        <dbReference type="Proteomes" id="UP001497457"/>
    </source>
</evidence>
<evidence type="ECO:0008006" key="13">
    <source>
        <dbReference type="Google" id="ProtNLM"/>
    </source>
</evidence>
<evidence type="ECO:0000259" key="9">
    <source>
        <dbReference type="PROSITE" id="PS50011"/>
    </source>
</evidence>
<dbReference type="PANTHER" id="PTHR45707">
    <property type="entry name" value="C2 CALCIUM/LIPID-BINDING PLANT PHOSPHORIBOSYLTRANSFERASE FAMILY PROTEIN"/>
    <property type="match status" value="1"/>
</dbReference>
<dbReference type="Pfam" id="PF01419">
    <property type="entry name" value="Jacalin"/>
    <property type="match status" value="2"/>
</dbReference>
<feature type="domain" description="Jacalin-type lectin" evidence="10">
    <location>
        <begin position="528"/>
        <end position="670"/>
    </location>
</feature>
<feature type="binding site" evidence="7">
    <location>
        <position position="51"/>
    </location>
    <ligand>
        <name>ATP</name>
        <dbReference type="ChEBI" id="CHEBI:30616"/>
    </ligand>
</feature>
<evidence type="ECO:0000259" key="10">
    <source>
        <dbReference type="PROSITE" id="PS51752"/>
    </source>
</evidence>
<feature type="domain" description="Jacalin-type lectin" evidence="10">
    <location>
        <begin position="343"/>
        <end position="486"/>
    </location>
</feature>
<gene>
    <name evidence="11" type="ORF">URODEC1_LOCUS60771</name>
</gene>
<sequence>MEMLNNSIMKPTGLSYHMLKEITNDFSQKVGHGGYGEVYKGVYNGKDVAVKRLYDLRGLDDNLFKNELNSLMRVHHQNIVQLLGYCYEISHEYVHENGELFFVRTHHRVLCLEYLHGGSLDKHLYEESSGYDWCTRYKIIKGICVGLNYLHVGLKKPIFHLDLKPANILLDKNMVPKIADFGLSRLFSGTHSHVTGDKFKGTFNKTCSAYVPPEYIHSRHITDKYDIFSLGIIIIQIMTGAEGHSKYLEMSSPQQFIEHVHNNWRNRLEATSKHVEEYCQQVETCIKIASNCLEFDRKKRPTIRHIIDELLETETVICEPFPEETSSTNTVEESSGEEEEVGLPMIGPWGGNAGKAHTIKGASHRLESITIWSADVVDALAFSYSESNGKKHNVGPWGGPGGSVNRIHLGPSEFLLEVSGTTGPYICAAADVVKSIKLVTNAGSYGPFGSGGGTAFKTSVQNNGTIVGFFGRAATFIHAIGVYTSNSSPTAAVSSHVQKEIETDQTMEAIFSLETIEEGDREEDDNAPSKIGPWGGNGGMPHDMKVVPHRMESVTVCSDAVVSSLTFSYNDRNGKQRILGPWGGPAGSSFTIRLGAFEHLKGIVGTFGPFDAAGNVITSLTFTTNHRKYGPFGRGGGTEFSVPVEDHGSVVGFFGRAGTYLDALGVYIRTY</sequence>
<dbReference type="PANTHER" id="PTHR45707:SF46">
    <property type="entry name" value="PROTEIN KINASE DOMAIN-CONTAINING PROTEIN"/>
    <property type="match status" value="1"/>
</dbReference>
<dbReference type="Gene3D" id="1.10.510.10">
    <property type="entry name" value="Transferase(Phosphotransferase) domain 1"/>
    <property type="match status" value="1"/>
</dbReference>
<evidence type="ECO:0000256" key="1">
    <source>
        <dbReference type="ARBA" id="ARBA00006568"/>
    </source>
</evidence>
<dbReference type="InterPro" id="IPR008271">
    <property type="entry name" value="Ser/Thr_kinase_AS"/>
</dbReference>
<dbReference type="GO" id="GO:0016301">
    <property type="term" value="F:kinase activity"/>
    <property type="evidence" value="ECO:0007669"/>
    <property type="project" value="UniProtKB-KW"/>
</dbReference>
<dbReference type="CDD" id="cd09612">
    <property type="entry name" value="Jacalin"/>
    <property type="match status" value="2"/>
</dbReference>
<dbReference type="InterPro" id="IPR000719">
    <property type="entry name" value="Prot_kinase_dom"/>
</dbReference>
<evidence type="ECO:0000256" key="3">
    <source>
        <dbReference type="ARBA" id="ARBA00022734"/>
    </source>
</evidence>
<comment type="similarity">
    <text evidence="1">Belongs to the jacalin lectin family.</text>
</comment>
<keyword evidence="6 7" id="KW-0067">ATP-binding</keyword>
<evidence type="ECO:0000313" key="11">
    <source>
        <dbReference type="EMBL" id="CAL4991705.1"/>
    </source>
</evidence>
<dbReference type="InterPro" id="IPR033734">
    <property type="entry name" value="Jacalin-like_lectin_dom_plant"/>
</dbReference>
<dbReference type="Proteomes" id="UP001497457">
    <property type="component" value="Chromosome 24b"/>
</dbReference>
<accession>A0ABC9B296</accession>
<feature type="domain" description="Protein kinase" evidence="9">
    <location>
        <begin position="24"/>
        <end position="322"/>
    </location>
</feature>
<evidence type="ECO:0000256" key="6">
    <source>
        <dbReference type="ARBA" id="ARBA00022840"/>
    </source>
</evidence>
<evidence type="ECO:0000256" key="8">
    <source>
        <dbReference type="SAM" id="MobiDB-lite"/>
    </source>
</evidence>
<dbReference type="SMART" id="SM00915">
    <property type="entry name" value="Jacalin"/>
    <property type="match status" value="2"/>
</dbReference>
<keyword evidence="12" id="KW-1185">Reference proteome</keyword>
<dbReference type="InterPro" id="IPR017441">
    <property type="entry name" value="Protein_kinase_ATP_BS"/>
</dbReference>
<dbReference type="FunFam" id="2.100.10.30:FF:000001">
    <property type="entry name" value="Jacalin-related lectin 33"/>
    <property type="match status" value="1"/>
</dbReference>
<protein>
    <recommendedName>
        <fullName evidence="13">Jacalin-like lectin domain-containing protein</fullName>
    </recommendedName>
</protein>
<keyword evidence="3" id="KW-0430">Lectin</keyword>
<dbReference type="GO" id="GO:0030246">
    <property type="term" value="F:carbohydrate binding"/>
    <property type="evidence" value="ECO:0007669"/>
    <property type="project" value="UniProtKB-KW"/>
</dbReference>
<dbReference type="GO" id="GO:0005524">
    <property type="term" value="F:ATP binding"/>
    <property type="evidence" value="ECO:0007669"/>
    <property type="project" value="UniProtKB-UniRule"/>
</dbReference>
<dbReference type="InterPro" id="IPR011009">
    <property type="entry name" value="Kinase-like_dom_sf"/>
</dbReference>
<dbReference type="PROSITE" id="PS00107">
    <property type="entry name" value="PROTEIN_KINASE_ATP"/>
    <property type="match status" value="1"/>
</dbReference>
<evidence type="ECO:0000256" key="2">
    <source>
        <dbReference type="ARBA" id="ARBA00022679"/>
    </source>
</evidence>
<organism evidence="11 12">
    <name type="scientific">Urochloa decumbens</name>
    <dbReference type="NCBI Taxonomy" id="240449"/>
    <lineage>
        <taxon>Eukaryota</taxon>
        <taxon>Viridiplantae</taxon>
        <taxon>Streptophyta</taxon>
        <taxon>Embryophyta</taxon>
        <taxon>Tracheophyta</taxon>
        <taxon>Spermatophyta</taxon>
        <taxon>Magnoliopsida</taxon>
        <taxon>Liliopsida</taxon>
        <taxon>Poales</taxon>
        <taxon>Poaceae</taxon>
        <taxon>PACMAD clade</taxon>
        <taxon>Panicoideae</taxon>
        <taxon>Panicodae</taxon>
        <taxon>Paniceae</taxon>
        <taxon>Melinidinae</taxon>
        <taxon>Urochloa</taxon>
    </lineage>
</organism>
<dbReference type="InterPro" id="IPR001229">
    <property type="entry name" value="Jacalin-like_lectin_dom"/>
</dbReference>
<keyword evidence="2" id="KW-0808">Transferase</keyword>
<dbReference type="SUPFAM" id="SSF56112">
    <property type="entry name" value="Protein kinase-like (PK-like)"/>
    <property type="match status" value="1"/>
</dbReference>
<reference evidence="11" key="1">
    <citation type="submission" date="2024-10" db="EMBL/GenBank/DDBJ databases">
        <authorList>
            <person name="Ryan C."/>
        </authorList>
    </citation>
    <scope>NUCLEOTIDE SEQUENCE [LARGE SCALE GENOMIC DNA]</scope>
</reference>
<evidence type="ECO:0000256" key="5">
    <source>
        <dbReference type="ARBA" id="ARBA00022777"/>
    </source>
</evidence>
<dbReference type="PROSITE" id="PS50011">
    <property type="entry name" value="PROTEIN_KINASE_DOM"/>
    <property type="match status" value="1"/>
</dbReference>
<dbReference type="Gene3D" id="2.100.10.30">
    <property type="entry name" value="Jacalin-like lectin domain"/>
    <property type="match status" value="2"/>
</dbReference>